<proteinExistence type="predicted"/>
<dbReference type="HOGENOM" id="CLU_3030514_0_0_11"/>
<sequence length="55" mass="5849">MLANLAAIGIKRKKPGASSGYVARRLQALRTDLGSLARDVRVAELDAEIKALSVN</sequence>
<evidence type="ECO:0000313" key="2">
    <source>
        <dbReference type="EMBL" id="MBP2062130.1"/>
    </source>
</evidence>
<evidence type="ECO:0000313" key="1">
    <source>
        <dbReference type="EMBL" id="CDR07680.1"/>
    </source>
</evidence>
<protein>
    <submittedName>
        <fullName evidence="1">Uncharacterized protein</fullName>
    </submittedName>
</protein>
<evidence type="ECO:0000313" key="3">
    <source>
        <dbReference type="Proteomes" id="UP000756710"/>
    </source>
</evidence>
<dbReference type="EMBL" id="LK022848">
    <property type="protein sequence ID" value="CDR07680.1"/>
    <property type="molecule type" value="Genomic_DNA"/>
</dbReference>
<keyword evidence="3" id="KW-1185">Reference proteome</keyword>
<gene>
    <name evidence="2" type="ORF">J2Z30_003146</name>
    <name evidence="1" type="ORF">SIRAN4402</name>
</gene>
<reference evidence="1" key="1">
    <citation type="submission" date="2014-05" db="EMBL/GenBank/DDBJ databases">
        <authorList>
            <person name="Horn Fabian"/>
        </authorList>
    </citation>
    <scope>NUCLEOTIDE SEQUENCE</scope>
</reference>
<name>A0A060ZNK2_9ACTN</name>
<organism evidence="1">
    <name type="scientific">Streptomyces iranensis</name>
    <dbReference type="NCBI Taxonomy" id="576784"/>
    <lineage>
        <taxon>Bacteria</taxon>
        <taxon>Bacillati</taxon>
        <taxon>Actinomycetota</taxon>
        <taxon>Actinomycetes</taxon>
        <taxon>Kitasatosporales</taxon>
        <taxon>Streptomycetaceae</taxon>
        <taxon>Streptomyces</taxon>
        <taxon>Streptomyces violaceusniger group</taxon>
    </lineage>
</organism>
<dbReference type="EMBL" id="JAGGLR010000008">
    <property type="protein sequence ID" value="MBP2062130.1"/>
    <property type="molecule type" value="Genomic_DNA"/>
</dbReference>
<reference evidence="2 3" key="2">
    <citation type="submission" date="2021-03" db="EMBL/GenBank/DDBJ databases">
        <title>Genomic Encyclopedia of Type Strains, Phase IV (KMG-IV): sequencing the most valuable type-strain genomes for metagenomic binning, comparative biology and taxonomic classification.</title>
        <authorList>
            <person name="Goeker M."/>
        </authorList>
    </citation>
    <scope>NUCLEOTIDE SEQUENCE [LARGE SCALE GENOMIC DNA]</scope>
    <source>
        <strain evidence="2 3">DSM 41954</strain>
    </source>
</reference>
<dbReference type="RefSeq" id="WP_209468725.1">
    <property type="nucleotide sequence ID" value="NZ_BAABDR010000003.1"/>
</dbReference>
<accession>A0A060ZNK2</accession>
<dbReference type="Proteomes" id="UP000756710">
    <property type="component" value="Unassembled WGS sequence"/>
</dbReference>
<dbReference type="AlphaFoldDB" id="A0A060ZNK2"/>